<protein>
    <submittedName>
        <fullName evidence="3">Cellulose synthase</fullName>
    </submittedName>
</protein>
<comment type="caution">
    <text evidence="3">The sequence shown here is derived from an EMBL/GenBank/DDBJ whole genome shotgun (WGS) entry which is preliminary data.</text>
</comment>
<feature type="compositionally biased region" description="Low complexity" evidence="1">
    <location>
        <begin position="162"/>
        <end position="176"/>
    </location>
</feature>
<keyword evidence="2" id="KW-1133">Transmembrane helix</keyword>
<gene>
    <name evidence="3" type="ORF">ACFHYQ_15750</name>
</gene>
<accession>A0ABV6U5P6</accession>
<dbReference type="Proteomes" id="UP001589870">
    <property type="component" value="Unassembled WGS sequence"/>
</dbReference>
<dbReference type="RefSeq" id="WP_394301891.1">
    <property type="nucleotide sequence ID" value="NZ_JBHMQT010000033.1"/>
</dbReference>
<dbReference type="EMBL" id="JBHMQT010000033">
    <property type="protein sequence ID" value="MFC0863757.1"/>
    <property type="molecule type" value="Genomic_DNA"/>
</dbReference>
<keyword evidence="2" id="KW-0812">Transmembrane</keyword>
<name>A0ABV6U5P6_9ACTN</name>
<evidence type="ECO:0000256" key="1">
    <source>
        <dbReference type="SAM" id="MobiDB-lite"/>
    </source>
</evidence>
<feature type="region of interest" description="Disordered" evidence="1">
    <location>
        <begin position="117"/>
        <end position="197"/>
    </location>
</feature>
<feature type="transmembrane region" description="Helical" evidence="2">
    <location>
        <begin position="20"/>
        <end position="41"/>
    </location>
</feature>
<keyword evidence="4" id="KW-1185">Reference proteome</keyword>
<sequence>MPGWKNAVRDEGFVMTYDQIAWLPLCAGLTAVGIVLSFLAFRRRGATAGLRATAWSLLPLAAYLTGAHRTLWDIGSAAVRFVAGLVLSPVVWAGVVLAGLSAVLFVVSGAMRGRALSRARGAGTTGKTEPRQVERPATTGPATTGPATTGPATTGSIGSGKSGPVKSGPVKSGPVKSAPPSDDFSDIEEILKRRGIS</sequence>
<evidence type="ECO:0000256" key="2">
    <source>
        <dbReference type="SAM" id="Phobius"/>
    </source>
</evidence>
<evidence type="ECO:0000313" key="4">
    <source>
        <dbReference type="Proteomes" id="UP001589870"/>
    </source>
</evidence>
<reference evidence="3 4" key="1">
    <citation type="submission" date="2024-09" db="EMBL/GenBank/DDBJ databases">
        <authorList>
            <person name="Sun Q."/>
            <person name="Mori K."/>
        </authorList>
    </citation>
    <scope>NUCLEOTIDE SEQUENCE [LARGE SCALE GENOMIC DNA]</scope>
    <source>
        <strain evidence="3 4">TBRC 1851</strain>
    </source>
</reference>
<feature type="transmembrane region" description="Helical" evidence="2">
    <location>
        <begin position="48"/>
        <end position="66"/>
    </location>
</feature>
<feature type="compositionally biased region" description="Low complexity" evidence="1">
    <location>
        <begin position="136"/>
        <end position="156"/>
    </location>
</feature>
<organism evidence="3 4">
    <name type="scientific">Sphaerimonospora cavernae</name>
    <dbReference type="NCBI Taxonomy" id="1740611"/>
    <lineage>
        <taxon>Bacteria</taxon>
        <taxon>Bacillati</taxon>
        <taxon>Actinomycetota</taxon>
        <taxon>Actinomycetes</taxon>
        <taxon>Streptosporangiales</taxon>
        <taxon>Streptosporangiaceae</taxon>
        <taxon>Sphaerimonospora</taxon>
    </lineage>
</organism>
<keyword evidence="2" id="KW-0472">Membrane</keyword>
<feature type="transmembrane region" description="Helical" evidence="2">
    <location>
        <begin position="86"/>
        <end position="110"/>
    </location>
</feature>
<evidence type="ECO:0000313" key="3">
    <source>
        <dbReference type="EMBL" id="MFC0863757.1"/>
    </source>
</evidence>
<proteinExistence type="predicted"/>